<keyword evidence="3" id="KW-1185">Reference proteome</keyword>
<dbReference type="GO" id="GO:0016740">
    <property type="term" value="F:transferase activity"/>
    <property type="evidence" value="ECO:0007669"/>
    <property type="project" value="UniProtKB-KW"/>
</dbReference>
<protein>
    <submittedName>
        <fullName evidence="2">Glycosyltransferase family 25 (LPS biosynthesis protein)</fullName>
    </submittedName>
</protein>
<evidence type="ECO:0000313" key="3">
    <source>
        <dbReference type="Proteomes" id="UP000321934"/>
    </source>
</evidence>
<dbReference type="CDD" id="cd06532">
    <property type="entry name" value="Glyco_transf_25"/>
    <property type="match status" value="1"/>
</dbReference>
<reference evidence="2 3" key="1">
    <citation type="journal article" date="2019" name="ISME J.">
        <title>Deianiraea, an extracellular bacterium associated with the ciliate Paramecium, suggests an alternative scenario for the evolution of Rickettsiales.</title>
        <authorList>
            <person name="Castelli M."/>
            <person name="Sabaneyeva E."/>
            <person name="Lanzoni O."/>
            <person name="Lebedeva N."/>
            <person name="Floriano A.M."/>
            <person name="Gaiarsa S."/>
            <person name="Benken K."/>
            <person name="Modeo L."/>
            <person name="Bandi C."/>
            <person name="Potekhin A."/>
            <person name="Sassera D."/>
            <person name="Petroni G."/>
        </authorList>
    </citation>
    <scope>NUCLEOTIDE SEQUENCE [LARGE SCALE GENOMIC DNA]</scope>
    <source>
        <strain evidence="2">CyL4-1</strain>
    </source>
</reference>
<evidence type="ECO:0000259" key="1">
    <source>
        <dbReference type="Pfam" id="PF01755"/>
    </source>
</evidence>
<keyword evidence="2" id="KW-0808">Transferase</keyword>
<dbReference type="EMBL" id="CP029077">
    <property type="protein sequence ID" value="QED23889.1"/>
    <property type="molecule type" value="Genomic_DNA"/>
</dbReference>
<accession>A0A5B8XG74</accession>
<dbReference type="RefSeq" id="WP_146821358.1">
    <property type="nucleotide sequence ID" value="NZ_CP029077.1"/>
</dbReference>
<feature type="domain" description="Glycosyl transferase family 25" evidence="1">
    <location>
        <begin position="36"/>
        <end position="175"/>
    </location>
</feature>
<gene>
    <name evidence="2" type="ORF">Deia_01108</name>
</gene>
<organism evidence="2 3">
    <name type="scientific">Candidatus Deianiraea vastatrix</name>
    <dbReference type="NCBI Taxonomy" id="2163644"/>
    <lineage>
        <taxon>Bacteria</taxon>
        <taxon>Pseudomonadati</taxon>
        <taxon>Pseudomonadota</taxon>
        <taxon>Alphaproteobacteria</taxon>
        <taxon>Rickettsiales</taxon>
        <taxon>Candidatus Deianiraeaceae</taxon>
        <taxon>Candidatus Deianiraea</taxon>
    </lineage>
</organism>
<dbReference type="AlphaFoldDB" id="A0A5B8XG74"/>
<dbReference type="InterPro" id="IPR002654">
    <property type="entry name" value="Glyco_trans_25"/>
</dbReference>
<proteinExistence type="predicted"/>
<evidence type="ECO:0000313" key="2">
    <source>
        <dbReference type="EMBL" id="QED23889.1"/>
    </source>
</evidence>
<name>A0A5B8XG74_9RICK</name>
<dbReference type="Pfam" id="PF01755">
    <property type="entry name" value="Glyco_transf_25"/>
    <property type="match status" value="1"/>
</dbReference>
<sequence length="286" mass="32822">MRKNFCYIFLLLFVLITGFLLHHSKIYSTKPIVLDQVYVINMDNSPHRYEALKPVLDTENIKHIRFSAVNGYEVKIEDMHGKIFKGIDIKLGKLKFRLGEEYKIYCPNITLRYKMKYHQSQLGFSAGEIGVYCSHIEIMKDIIDRNYDAAMILEDDVVIHNGFGEKLSNTLKEYIPENADILWFYGSGERVLRYKKILSGAPCGGAHAYILTKNGATHFINELLNPGITIDGEMYQASMNGNTKSFICEGFNIEQKAPNNDDSSDIKKMGRMDYQSHLSIKHYGKH</sequence>
<dbReference type="Proteomes" id="UP000321934">
    <property type="component" value="Chromosome"/>
</dbReference>